<dbReference type="InterPro" id="IPR036390">
    <property type="entry name" value="WH_DNA-bd_sf"/>
</dbReference>
<feature type="domain" description="Winged helix DNA-binding" evidence="1">
    <location>
        <begin position="16"/>
        <end position="94"/>
    </location>
</feature>
<gene>
    <name evidence="2" type="ORF">IC612_09565</name>
</gene>
<dbReference type="Proteomes" id="UP000694480">
    <property type="component" value="Unassembled WGS sequence"/>
</dbReference>
<dbReference type="PANTHER" id="PTHR37318:SF1">
    <property type="entry name" value="BSL7504 PROTEIN"/>
    <property type="match status" value="1"/>
</dbReference>
<dbReference type="InterPro" id="IPR027395">
    <property type="entry name" value="WH_DNA-bd_dom"/>
</dbReference>
<dbReference type="AlphaFoldDB" id="A0A931EBG1"/>
<evidence type="ECO:0000313" key="3">
    <source>
        <dbReference type="Proteomes" id="UP000694480"/>
    </source>
</evidence>
<name>A0A931EBG1_9FLAO</name>
<comment type="caution">
    <text evidence="2">The sequence shown here is derived from an EMBL/GenBank/DDBJ whole genome shotgun (WGS) entry which is preliminary data.</text>
</comment>
<dbReference type="SUPFAM" id="SSF46785">
    <property type="entry name" value="Winged helix' DNA-binding domain"/>
    <property type="match status" value="1"/>
</dbReference>
<evidence type="ECO:0000259" key="1">
    <source>
        <dbReference type="Pfam" id="PF13601"/>
    </source>
</evidence>
<accession>A0A931EBG1</accession>
<reference evidence="2" key="1">
    <citation type="submission" date="2020-11" db="EMBL/GenBank/DDBJ databases">
        <title>Genome seq and assembly of Planobacterium sp.</title>
        <authorList>
            <person name="Chhetri G."/>
        </authorList>
    </citation>
    <scope>NUCLEOTIDE SEQUENCE</scope>
    <source>
        <strain evidence="2">GCR5</strain>
    </source>
</reference>
<dbReference type="EMBL" id="JADKYY010000014">
    <property type="protein sequence ID" value="MBF5028043.1"/>
    <property type="molecule type" value="Genomic_DNA"/>
</dbReference>
<keyword evidence="3" id="KW-1185">Reference proteome</keyword>
<proteinExistence type="predicted"/>
<dbReference type="InterPro" id="IPR036388">
    <property type="entry name" value="WH-like_DNA-bd_sf"/>
</dbReference>
<evidence type="ECO:0000313" key="2">
    <source>
        <dbReference type="EMBL" id="MBF5028043.1"/>
    </source>
</evidence>
<sequence>MLDLTKLNKSFESRMRLGIMSVLAVNDEVEFTELKNLLVASDGNLSSHLQALEKVGYVKTHKQFVGRKPKTTCEATSEGMKAFKAHLSALEELIRS</sequence>
<dbReference type="RefSeq" id="WP_194739969.1">
    <property type="nucleotide sequence ID" value="NZ_JADKYY010000014.1"/>
</dbReference>
<organism evidence="2 3">
    <name type="scientific">Planobacterium oryzisoli</name>
    <dbReference type="NCBI Taxonomy" id="2771435"/>
    <lineage>
        <taxon>Bacteria</taxon>
        <taxon>Pseudomonadati</taxon>
        <taxon>Bacteroidota</taxon>
        <taxon>Flavobacteriia</taxon>
        <taxon>Flavobacteriales</taxon>
        <taxon>Weeksellaceae</taxon>
        <taxon>Chryseobacterium group</taxon>
        <taxon>Chryseobacterium</taxon>
    </lineage>
</organism>
<dbReference type="Gene3D" id="1.10.10.10">
    <property type="entry name" value="Winged helix-like DNA-binding domain superfamily/Winged helix DNA-binding domain"/>
    <property type="match status" value="1"/>
</dbReference>
<protein>
    <submittedName>
        <fullName evidence="2">Transcriptional regulator</fullName>
    </submittedName>
</protein>
<dbReference type="PANTHER" id="PTHR37318">
    <property type="entry name" value="BSL7504 PROTEIN"/>
    <property type="match status" value="1"/>
</dbReference>
<dbReference type="Pfam" id="PF13601">
    <property type="entry name" value="HTH_34"/>
    <property type="match status" value="1"/>
</dbReference>